<keyword evidence="2 7" id="KW-0812">Transmembrane</keyword>
<dbReference type="EMBL" id="JBHFEH010000009">
    <property type="protein sequence ID" value="KAL2056018.1"/>
    <property type="molecule type" value="Genomic_DNA"/>
</dbReference>
<evidence type="ECO:0000256" key="1">
    <source>
        <dbReference type="ARBA" id="ARBA00004141"/>
    </source>
</evidence>
<name>A0ABR4BJB7_9LECA</name>
<keyword evidence="9" id="KW-1185">Reference proteome</keyword>
<dbReference type="Proteomes" id="UP001590951">
    <property type="component" value="Unassembled WGS sequence"/>
</dbReference>
<dbReference type="PANTHER" id="PTHR30520:SF6">
    <property type="entry name" value="FORMATE_NITRATE FAMILY TRANSPORTER (EUROFUNG)"/>
    <property type="match status" value="1"/>
</dbReference>
<dbReference type="InterPro" id="IPR023271">
    <property type="entry name" value="Aquaporin-like"/>
</dbReference>
<feature type="compositionally biased region" description="Basic and acidic residues" evidence="6">
    <location>
        <begin position="209"/>
        <end position="226"/>
    </location>
</feature>
<evidence type="ECO:0000256" key="3">
    <source>
        <dbReference type="ARBA" id="ARBA00022989"/>
    </source>
</evidence>
<comment type="similarity">
    <text evidence="5">Belongs to the FNT transporter (TC 1.A.16) family.</text>
</comment>
<reference evidence="8 9" key="1">
    <citation type="submission" date="2024-09" db="EMBL/GenBank/DDBJ databases">
        <title>Rethinking Asexuality: The Enigmatic Case of Functional Sexual Genes in Lepraria (Stereocaulaceae).</title>
        <authorList>
            <person name="Doellman M."/>
            <person name="Sun Y."/>
            <person name="Barcenas-Pena A."/>
            <person name="Lumbsch H.T."/>
            <person name="Grewe F."/>
        </authorList>
    </citation>
    <scope>NUCLEOTIDE SEQUENCE [LARGE SCALE GENOMIC DNA]</scope>
    <source>
        <strain evidence="8 9">Grewe 0041</strain>
    </source>
</reference>
<evidence type="ECO:0000256" key="5">
    <source>
        <dbReference type="ARBA" id="ARBA00049660"/>
    </source>
</evidence>
<comment type="subcellular location">
    <subcellularLocation>
        <location evidence="1">Membrane</location>
        <topology evidence="1">Multi-pass membrane protein</topology>
    </subcellularLocation>
</comment>
<evidence type="ECO:0000256" key="6">
    <source>
        <dbReference type="SAM" id="MobiDB-lite"/>
    </source>
</evidence>
<evidence type="ECO:0000256" key="4">
    <source>
        <dbReference type="ARBA" id="ARBA00023136"/>
    </source>
</evidence>
<organism evidence="8 9">
    <name type="scientific">Lepraria finkii</name>
    <dbReference type="NCBI Taxonomy" id="1340010"/>
    <lineage>
        <taxon>Eukaryota</taxon>
        <taxon>Fungi</taxon>
        <taxon>Dikarya</taxon>
        <taxon>Ascomycota</taxon>
        <taxon>Pezizomycotina</taxon>
        <taxon>Lecanoromycetes</taxon>
        <taxon>OSLEUM clade</taxon>
        <taxon>Lecanoromycetidae</taxon>
        <taxon>Lecanorales</taxon>
        <taxon>Lecanorineae</taxon>
        <taxon>Stereocaulaceae</taxon>
        <taxon>Lepraria</taxon>
    </lineage>
</organism>
<evidence type="ECO:0008006" key="10">
    <source>
        <dbReference type="Google" id="ProtNLM"/>
    </source>
</evidence>
<gene>
    <name evidence="8" type="ORF">ABVK25_003660</name>
</gene>
<evidence type="ECO:0000313" key="9">
    <source>
        <dbReference type="Proteomes" id="UP001590951"/>
    </source>
</evidence>
<keyword evidence="3 7" id="KW-1133">Transmembrane helix</keyword>
<protein>
    <recommendedName>
        <fullName evidence="10">Formate/nitrite transporter</fullName>
    </recommendedName>
</protein>
<feature type="region of interest" description="Disordered" evidence="6">
    <location>
        <begin position="192"/>
        <end position="241"/>
    </location>
</feature>
<dbReference type="InterPro" id="IPR000292">
    <property type="entry name" value="For/NO2_transpt"/>
</dbReference>
<feature type="transmembrane region" description="Helical" evidence="7">
    <location>
        <begin position="102"/>
        <end position="130"/>
    </location>
</feature>
<proteinExistence type="inferred from homology"/>
<evidence type="ECO:0000256" key="7">
    <source>
        <dbReference type="SAM" id="Phobius"/>
    </source>
</evidence>
<dbReference type="Pfam" id="PF01226">
    <property type="entry name" value="Form_Nir_trans"/>
    <property type="match status" value="1"/>
</dbReference>
<evidence type="ECO:0000313" key="8">
    <source>
        <dbReference type="EMBL" id="KAL2056018.1"/>
    </source>
</evidence>
<sequence>MFMSTAFLHHRVTFFHLMVNWVVSFFGNLAGMLFFMAIITGYGGVFDIAPYHMEVINFATQKCLTPTWVQIFLRAIGANWLVCFAVLISISSREISSKILAIWWPTFTFVALGLDHVIANMYFILVAIFYGHPDIGVGLYIWNSMIPTALGNTVGGGLFVRATYWYLYLTGPGVEDIKFDLGGLGPAMEAGGPTGLSRRKSVPNSLSSQEEKDAKVIDGKEPEAAHPNHVASLPSTGQQMVSGIGGELSAEMYTHRKGEPSPIEGQAV</sequence>
<accession>A0ABR4BJB7</accession>
<dbReference type="PANTHER" id="PTHR30520">
    <property type="entry name" value="FORMATE TRANSPORTER-RELATED"/>
    <property type="match status" value="1"/>
</dbReference>
<comment type="caution">
    <text evidence="8">The sequence shown here is derived from an EMBL/GenBank/DDBJ whole genome shotgun (WGS) entry which is preliminary data.</text>
</comment>
<keyword evidence="4 7" id="KW-0472">Membrane</keyword>
<evidence type="ECO:0000256" key="2">
    <source>
        <dbReference type="ARBA" id="ARBA00022692"/>
    </source>
</evidence>
<dbReference type="Gene3D" id="1.20.1080.10">
    <property type="entry name" value="Glycerol uptake facilitator protein"/>
    <property type="match status" value="1"/>
</dbReference>
<feature type="transmembrane region" description="Helical" evidence="7">
    <location>
        <begin position="21"/>
        <end position="45"/>
    </location>
</feature>
<feature type="transmembrane region" description="Helical" evidence="7">
    <location>
        <begin position="71"/>
        <end position="90"/>
    </location>
</feature>